<reference evidence="1" key="1">
    <citation type="submission" date="2021-06" db="EMBL/GenBank/DDBJ databases">
        <title>Comparative genomics, transcriptomics and evolutionary studies reveal genomic signatures of adaptation to plant cell wall in hemibiotrophic fungi.</title>
        <authorList>
            <consortium name="DOE Joint Genome Institute"/>
            <person name="Baroncelli R."/>
            <person name="Diaz J.F."/>
            <person name="Benocci T."/>
            <person name="Peng M."/>
            <person name="Battaglia E."/>
            <person name="Haridas S."/>
            <person name="Andreopoulos W."/>
            <person name="Labutti K."/>
            <person name="Pangilinan J."/>
            <person name="Floch G.L."/>
            <person name="Makela M.R."/>
            <person name="Henrissat B."/>
            <person name="Grigoriev I.V."/>
            <person name="Crouch J.A."/>
            <person name="De Vries R.P."/>
            <person name="Sukno S.A."/>
            <person name="Thon M.R."/>
        </authorList>
    </citation>
    <scope>NUCLEOTIDE SEQUENCE</scope>
    <source>
        <strain evidence="1">MAFF235873</strain>
    </source>
</reference>
<gene>
    <name evidence="1" type="ORF">LX32DRAFT_649661</name>
</gene>
<keyword evidence="2" id="KW-1185">Reference proteome</keyword>
<evidence type="ECO:0000313" key="2">
    <source>
        <dbReference type="Proteomes" id="UP001232148"/>
    </source>
</evidence>
<comment type="caution">
    <text evidence="1">The sequence shown here is derived from an EMBL/GenBank/DDBJ whole genome shotgun (WGS) entry which is preliminary data.</text>
</comment>
<organism evidence="1 2">
    <name type="scientific">Colletotrichum zoysiae</name>
    <dbReference type="NCBI Taxonomy" id="1216348"/>
    <lineage>
        <taxon>Eukaryota</taxon>
        <taxon>Fungi</taxon>
        <taxon>Dikarya</taxon>
        <taxon>Ascomycota</taxon>
        <taxon>Pezizomycotina</taxon>
        <taxon>Sordariomycetes</taxon>
        <taxon>Hypocreomycetidae</taxon>
        <taxon>Glomerellales</taxon>
        <taxon>Glomerellaceae</taxon>
        <taxon>Colletotrichum</taxon>
        <taxon>Colletotrichum graminicola species complex</taxon>
    </lineage>
</organism>
<protein>
    <submittedName>
        <fullName evidence="1">Uncharacterized protein</fullName>
    </submittedName>
</protein>
<dbReference type="Proteomes" id="UP001232148">
    <property type="component" value="Unassembled WGS sequence"/>
</dbReference>
<sequence length="151" mass="16570">MGFRVLVAVASPPGSVETCGATYPFGYFEGLLILRLQIMRSESVVACSCTPQYSLLRVAQGPAGSDVNLTPRTKNLHREPDLSNQFPTASKTSILYLVTPRGIVLYLYLSRLSTGSPMTLEAIRVLIVLFTMLQSSCRLIAYRKRKPDSGP</sequence>
<accession>A0AAD9HR22</accession>
<proteinExistence type="predicted"/>
<evidence type="ECO:0000313" key="1">
    <source>
        <dbReference type="EMBL" id="KAK2032942.1"/>
    </source>
</evidence>
<dbReference type="AlphaFoldDB" id="A0AAD9HR22"/>
<dbReference type="EMBL" id="MU842826">
    <property type="protein sequence ID" value="KAK2032942.1"/>
    <property type="molecule type" value="Genomic_DNA"/>
</dbReference>
<name>A0AAD9HR22_9PEZI</name>